<feature type="transmembrane region" description="Helical" evidence="5">
    <location>
        <begin position="101"/>
        <end position="122"/>
    </location>
</feature>
<accession>B6K8F2</accession>
<feature type="transmembrane region" description="Helical" evidence="5">
    <location>
        <begin position="20"/>
        <end position="41"/>
    </location>
</feature>
<dbReference type="GO" id="GO:0016020">
    <property type="term" value="C:membrane"/>
    <property type="evidence" value="ECO:0007669"/>
    <property type="project" value="UniProtKB-SubCell"/>
</dbReference>
<feature type="transmembrane region" description="Helical" evidence="5">
    <location>
        <begin position="53"/>
        <end position="71"/>
    </location>
</feature>
<keyword evidence="3 5" id="KW-1133">Transmembrane helix</keyword>
<feature type="transmembrane region" description="Helical" evidence="5">
    <location>
        <begin position="155"/>
        <end position="175"/>
    </location>
</feature>
<dbReference type="SMART" id="SM00679">
    <property type="entry name" value="CTNS"/>
    <property type="match status" value="2"/>
</dbReference>
<dbReference type="InterPro" id="IPR006603">
    <property type="entry name" value="PQ-loop_rpt"/>
</dbReference>
<keyword evidence="4 5" id="KW-0472">Membrane</keyword>
<dbReference type="PANTHER" id="PTHR16201">
    <property type="entry name" value="SEVEN TRANSMEMBRANE PROTEIN 1-RELATED"/>
    <property type="match status" value="1"/>
</dbReference>
<dbReference type="InterPro" id="IPR051415">
    <property type="entry name" value="LAAT-1"/>
</dbReference>
<keyword evidence="2 5" id="KW-0812">Transmembrane</keyword>
<dbReference type="JaponicusDB" id="SJAG_05031"/>
<evidence type="ECO:0000256" key="2">
    <source>
        <dbReference type="ARBA" id="ARBA00022692"/>
    </source>
</evidence>
<feature type="transmembrane region" description="Helical" evidence="5">
    <location>
        <begin position="246"/>
        <end position="266"/>
    </location>
</feature>
<evidence type="ECO:0000313" key="7">
    <source>
        <dbReference type="Proteomes" id="UP000001744"/>
    </source>
</evidence>
<dbReference type="HOGENOM" id="CLU_033734_1_0_1"/>
<feature type="transmembrane region" description="Helical" evidence="5">
    <location>
        <begin position="213"/>
        <end position="234"/>
    </location>
</feature>
<evidence type="ECO:0000256" key="5">
    <source>
        <dbReference type="SAM" id="Phobius"/>
    </source>
</evidence>
<organism evidence="6 7">
    <name type="scientific">Schizosaccharomyces japonicus (strain yFS275 / FY16936)</name>
    <name type="common">Fission yeast</name>
    <dbReference type="NCBI Taxonomy" id="402676"/>
    <lineage>
        <taxon>Eukaryota</taxon>
        <taxon>Fungi</taxon>
        <taxon>Dikarya</taxon>
        <taxon>Ascomycota</taxon>
        <taxon>Taphrinomycotina</taxon>
        <taxon>Schizosaccharomycetes</taxon>
        <taxon>Schizosaccharomycetales</taxon>
        <taxon>Schizosaccharomycetaceae</taxon>
        <taxon>Schizosaccharomyces</taxon>
    </lineage>
</organism>
<dbReference type="Proteomes" id="UP000001744">
    <property type="component" value="Unassembled WGS sequence"/>
</dbReference>
<proteinExistence type="predicted"/>
<evidence type="ECO:0000256" key="1">
    <source>
        <dbReference type="ARBA" id="ARBA00004141"/>
    </source>
</evidence>
<evidence type="ECO:0000313" key="6">
    <source>
        <dbReference type="EMBL" id="EEB09806.1"/>
    </source>
</evidence>
<gene>
    <name evidence="6" type="ORF">SJAG_05031</name>
</gene>
<dbReference type="RefSeq" id="XP_002176099.1">
    <property type="nucleotide sequence ID" value="XM_002176063.2"/>
</dbReference>
<dbReference type="Pfam" id="PF04193">
    <property type="entry name" value="PQ-loop"/>
    <property type="match status" value="1"/>
</dbReference>
<dbReference type="OrthoDB" id="19344at2759"/>
<dbReference type="AlphaFoldDB" id="B6K8F2"/>
<dbReference type="eggNOG" id="ENOG502QV5C">
    <property type="taxonomic scope" value="Eukaryota"/>
</dbReference>
<comment type="subcellular location">
    <subcellularLocation>
        <location evidence="1">Membrane</location>
        <topology evidence="1">Multi-pass membrane protein</topology>
    </subcellularLocation>
</comment>
<dbReference type="GeneID" id="7047511"/>
<dbReference type="EMBL" id="KE651167">
    <property type="protein sequence ID" value="EEB09806.1"/>
    <property type="molecule type" value="Genomic_DNA"/>
</dbReference>
<name>B6K8F2_SCHJY</name>
<evidence type="ECO:0000256" key="3">
    <source>
        <dbReference type="ARBA" id="ARBA00022989"/>
    </source>
</evidence>
<dbReference type="VEuPathDB" id="FungiDB:SJAG_05031"/>
<dbReference type="Gene3D" id="1.20.1280.290">
    <property type="match status" value="1"/>
</dbReference>
<reference evidence="6 7" key="1">
    <citation type="journal article" date="2011" name="Science">
        <title>Comparative functional genomics of the fission yeasts.</title>
        <authorList>
            <person name="Rhind N."/>
            <person name="Chen Z."/>
            <person name="Yassour M."/>
            <person name="Thompson D.A."/>
            <person name="Haas B.J."/>
            <person name="Habib N."/>
            <person name="Wapinski I."/>
            <person name="Roy S."/>
            <person name="Lin M.F."/>
            <person name="Heiman D.I."/>
            <person name="Young S.K."/>
            <person name="Furuya K."/>
            <person name="Guo Y."/>
            <person name="Pidoux A."/>
            <person name="Chen H.M."/>
            <person name="Robbertse B."/>
            <person name="Goldberg J.M."/>
            <person name="Aoki K."/>
            <person name="Bayne E.H."/>
            <person name="Berlin A.M."/>
            <person name="Desjardins C.A."/>
            <person name="Dobbs E."/>
            <person name="Dukaj L."/>
            <person name="Fan L."/>
            <person name="FitzGerald M.G."/>
            <person name="French C."/>
            <person name="Gujja S."/>
            <person name="Hansen K."/>
            <person name="Keifenheim D."/>
            <person name="Levin J.Z."/>
            <person name="Mosher R.A."/>
            <person name="Mueller C.A."/>
            <person name="Pfiffner J."/>
            <person name="Priest M."/>
            <person name="Russ C."/>
            <person name="Smialowska A."/>
            <person name="Swoboda P."/>
            <person name="Sykes S.M."/>
            <person name="Vaughn M."/>
            <person name="Vengrova S."/>
            <person name="Yoder R."/>
            <person name="Zeng Q."/>
            <person name="Allshire R."/>
            <person name="Baulcombe D."/>
            <person name="Birren B.W."/>
            <person name="Brown W."/>
            <person name="Ekwall K."/>
            <person name="Kellis M."/>
            <person name="Leatherwood J."/>
            <person name="Levin H."/>
            <person name="Margalit H."/>
            <person name="Martienssen R."/>
            <person name="Nieduszynski C.A."/>
            <person name="Spatafora J.W."/>
            <person name="Friedman N."/>
            <person name="Dalgaard J.Z."/>
            <person name="Baumann P."/>
            <person name="Niki H."/>
            <person name="Regev A."/>
            <person name="Nusbaum C."/>
        </authorList>
    </citation>
    <scope>NUCLEOTIDE SEQUENCE [LARGE SCALE GENOMIC DNA]</scope>
    <source>
        <strain evidence="7">yFS275 / FY16936</strain>
    </source>
</reference>
<sequence length="302" mass="33756">MFSENGQFSVFEEEPFCPSSSFTSFISACALIIGMFYSYMLQVSRIIRLGSSRGLSFTYLTLGFLGVVHTLDNIVTLEVGPLRYCCTHEYDHFQCIANSVGIIQVAVQVFSISCIVFSYWMFLPRPIHFVSAATEDGFPVAQPLSITKSKLWRQVTFVLVLNVIWALSSFLVSLTVLRGNIAWASVLGTTASLFAVIQYVPQIVQVFIQKSHGALSIPMMLVQTPGGFLITYIISQLPGTNWSSYIMYLISASLQGTLLMLCLYYVRQERHFGYSQLNQDAIEAETEREAVETLEAETRTAS</sequence>
<dbReference type="OMA" id="FVIYFPR"/>
<dbReference type="PANTHER" id="PTHR16201:SF11">
    <property type="entry name" value="PQ-LOOP REPEAT-CONTAINING PROTEIN"/>
    <property type="match status" value="1"/>
</dbReference>
<protein>
    <submittedName>
        <fullName evidence="6">CTNS domain-containing protein</fullName>
    </submittedName>
</protein>
<evidence type="ECO:0000256" key="4">
    <source>
        <dbReference type="ARBA" id="ARBA00023136"/>
    </source>
</evidence>
<keyword evidence="7" id="KW-1185">Reference proteome</keyword>
<feature type="transmembrane region" description="Helical" evidence="5">
    <location>
        <begin position="181"/>
        <end position="201"/>
    </location>
</feature>